<dbReference type="OrthoDB" id="9803333at2"/>
<dbReference type="STRING" id="745820.SAMN04488053_10665"/>
<dbReference type="InterPro" id="IPR036291">
    <property type="entry name" value="NAD(P)-bd_dom_sf"/>
</dbReference>
<evidence type="ECO:0000313" key="3">
    <source>
        <dbReference type="EMBL" id="SDO04879.1"/>
    </source>
</evidence>
<dbReference type="PRINTS" id="PR00080">
    <property type="entry name" value="SDRFAMILY"/>
</dbReference>
<dbReference type="InterPro" id="IPR020904">
    <property type="entry name" value="Sc_DH/Rdtase_CS"/>
</dbReference>
<evidence type="ECO:0000313" key="4">
    <source>
        <dbReference type="Proteomes" id="UP000198778"/>
    </source>
</evidence>
<dbReference type="Proteomes" id="UP000198778">
    <property type="component" value="Unassembled WGS sequence"/>
</dbReference>
<dbReference type="Gene3D" id="3.40.50.720">
    <property type="entry name" value="NAD(P)-binding Rossmann-like Domain"/>
    <property type="match status" value="1"/>
</dbReference>
<dbReference type="EMBL" id="FNIL01000006">
    <property type="protein sequence ID" value="SDO04879.1"/>
    <property type="molecule type" value="Genomic_DNA"/>
</dbReference>
<evidence type="ECO:0000256" key="1">
    <source>
        <dbReference type="ARBA" id="ARBA00006484"/>
    </source>
</evidence>
<dbReference type="PANTHER" id="PTHR42760">
    <property type="entry name" value="SHORT-CHAIN DEHYDROGENASES/REDUCTASES FAMILY MEMBER"/>
    <property type="match status" value="1"/>
</dbReference>
<dbReference type="AlphaFoldDB" id="A0A1H0GDP4"/>
<protein>
    <submittedName>
        <fullName evidence="3">2-deoxy-D-gluconate 3-dehydrogenase</fullName>
    </submittedName>
</protein>
<comment type="similarity">
    <text evidence="1">Belongs to the short-chain dehydrogenases/reductases (SDR) family.</text>
</comment>
<keyword evidence="2" id="KW-0560">Oxidoreductase</keyword>
<proteinExistence type="inferred from homology"/>
<dbReference type="NCBIfam" id="NF005559">
    <property type="entry name" value="PRK07231.1"/>
    <property type="match status" value="1"/>
</dbReference>
<dbReference type="GO" id="GO:0016616">
    <property type="term" value="F:oxidoreductase activity, acting on the CH-OH group of donors, NAD or NADP as acceptor"/>
    <property type="evidence" value="ECO:0007669"/>
    <property type="project" value="TreeGrafter"/>
</dbReference>
<dbReference type="PRINTS" id="PR00081">
    <property type="entry name" value="GDHRDH"/>
</dbReference>
<organism evidence="3 4">
    <name type="scientific">Alkalicoccus daliensis</name>
    <dbReference type="NCBI Taxonomy" id="745820"/>
    <lineage>
        <taxon>Bacteria</taxon>
        <taxon>Bacillati</taxon>
        <taxon>Bacillota</taxon>
        <taxon>Bacilli</taxon>
        <taxon>Bacillales</taxon>
        <taxon>Bacillaceae</taxon>
        <taxon>Alkalicoccus</taxon>
    </lineage>
</organism>
<reference evidence="4" key="1">
    <citation type="submission" date="2016-10" db="EMBL/GenBank/DDBJ databases">
        <authorList>
            <person name="Varghese N."/>
            <person name="Submissions S."/>
        </authorList>
    </citation>
    <scope>NUCLEOTIDE SEQUENCE [LARGE SCALE GENOMIC DNA]</scope>
    <source>
        <strain evidence="4">CGMCC 1.10369</strain>
    </source>
</reference>
<dbReference type="InterPro" id="IPR002347">
    <property type="entry name" value="SDR_fam"/>
</dbReference>
<evidence type="ECO:0000256" key="2">
    <source>
        <dbReference type="ARBA" id="ARBA00023002"/>
    </source>
</evidence>
<dbReference type="GO" id="GO:0008206">
    <property type="term" value="P:bile acid metabolic process"/>
    <property type="evidence" value="ECO:0007669"/>
    <property type="project" value="UniProtKB-ARBA"/>
</dbReference>
<keyword evidence="4" id="KW-1185">Reference proteome</keyword>
<dbReference type="RefSeq" id="WP_090842970.1">
    <property type="nucleotide sequence ID" value="NZ_FNIL01000006.1"/>
</dbReference>
<dbReference type="SUPFAM" id="SSF51735">
    <property type="entry name" value="NAD(P)-binding Rossmann-fold domains"/>
    <property type="match status" value="1"/>
</dbReference>
<sequence>MKIEELFSLRGKTAVITGASKGIGKELAGLMAAAGANVALVARDEAQLNTVAEDLSLEKNRIAVFPFDLLNTNKIPKLIDDILAVFGSIDILLNNAGINLPKPPEDVTEQDWDMMLDLNLKSVFFLSKEAGKHMKVQGSGKIINMSSQMAQVGYFGRTPYCASKGGITQLTKALAIEWASSQINVNAIAPTFIETPMTENMFKDKEFHEQILNRIPLGRLAKIEDLYGAALFLSSDSSSMVTGQTIYVDGGWTVW</sequence>
<name>A0A1H0GDP4_9BACI</name>
<dbReference type="PROSITE" id="PS00061">
    <property type="entry name" value="ADH_SHORT"/>
    <property type="match status" value="1"/>
</dbReference>
<dbReference type="FunFam" id="3.40.50.720:FF:000084">
    <property type="entry name" value="Short-chain dehydrogenase reductase"/>
    <property type="match status" value="1"/>
</dbReference>
<accession>A0A1H0GDP4</accession>
<dbReference type="Pfam" id="PF13561">
    <property type="entry name" value="adh_short_C2"/>
    <property type="match status" value="1"/>
</dbReference>
<gene>
    <name evidence="3" type="ORF">SAMN04488053_10665</name>
</gene>